<gene>
    <name evidence="3" type="ORF">LX95_02744</name>
</gene>
<dbReference type="PROSITE" id="PS50894">
    <property type="entry name" value="HPT"/>
    <property type="match status" value="1"/>
</dbReference>
<feature type="modified residue" description="Phosphohistidine" evidence="1">
    <location>
        <position position="56"/>
    </location>
</feature>
<dbReference type="InterPro" id="IPR008207">
    <property type="entry name" value="Sig_transdc_His_kin_Hpt_dom"/>
</dbReference>
<keyword evidence="4" id="KW-1185">Reference proteome</keyword>
<dbReference type="SUPFAM" id="SSF47226">
    <property type="entry name" value="Histidine-containing phosphotransfer domain, HPT domain"/>
    <property type="match status" value="1"/>
</dbReference>
<keyword evidence="1" id="KW-0597">Phosphoprotein</keyword>
<dbReference type="Proteomes" id="UP000249542">
    <property type="component" value="Unassembled WGS sequence"/>
</dbReference>
<proteinExistence type="predicted"/>
<organism evidence="3 4">
    <name type="scientific">Mesonia algae</name>
    <dbReference type="NCBI Taxonomy" id="213248"/>
    <lineage>
        <taxon>Bacteria</taxon>
        <taxon>Pseudomonadati</taxon>
        <taxon>Bacteroidota</taxon>
        <taxon>Flavobacteriia</taxon>
        <taxon>Flavobacteriales</taxon>
        <taxon>Flavobacteriaceae</taxon>
        <taxon>Mesonia</taxon>
    </lineage>
</organism>
<feature type="domain" description="HPt" evidence="2">
    <location>
        <begin position="17"/>
        <end position="107"/>
    </location>
</feature>
<name>A0A2W7HUZ7_9FLAO</name>
<comment type="caution">
    <text evidence="3">The sequence shown here is derived from an EMBL/GenBank/DDBJ whole genome shotgun (WGS) entry which is preliminary data.</text>
</comment>
<accession>A0A2W7HUZ7</accession>
<reference evidence="3 4" key="1">
    <citation type="submission" date="2018-06" db="EMBL/GenBank/DDBJ databases">
        <title>Genomic Encyclopedia of Archaeal and Bacterial Type Strains, Phase II (KMG-II): from individual species to whole genera.</title>
        <authorList>
            <person name="Goeker M."/>
        </authorList>
    </citation>
    <scope>NUCLEOTIDE SEQUENCE [LARGE SCALE GENOMIC DNA]</scope>
    <source>
        <strain evidence="3 4">DSM 15361</strain>
    </source>
</reference>
<dbReference type="AlphaFoldDB" id="A0A2W7HUZ7"/>
<dbReference type="GO" id="GO:0000160">
    <property type="term" value="P:phosphorelay signal transduction system"/>
    <property type="evidence" value="ECO:0007669"/>
    <property type="project" value="InterPro"/>
</dbReference>
<evidence type="ECO:0000313" key="4">
    <source>
        <dbReference type="Proteomes" id="UP000249542"/>
    </source>
</evidence>
<evidence type="ECO:0000313" key="3">
    <source>
        <dbReference type="EMBL" id="PZW37952.1"/>
    </source>
</evidence>
<sequence length="107" mass="12578">MNESPTLTYINQLAGENLYFKSKLINVLKKELPEEIKQYRKHLNEGKYQLAADDVHKLKHKISILGLELSYQLTTDYEEELRNNNSFNNGNFEKVLVTMTKFINELK</sequence>
<evidence type="ECO:0000259" key="2">
    <source>
        <dbReference type="PROSITE" id="PS50894"/>
    </source>
</evidence>
<protein>
    <submittedName>
        <fullName evidence="3">Hpt domain-containing protein</fullName>
    </submittedName>
</protein>
<dbReference type="Gene3D" id="1.20.120.160">
    <property type="entry name" value="HPT domain"/>
    <property type="match status" value="1"/>
</dbReference>
<dbReference type="EMBL" id="QKYV01000009">
    <property type="protein sequence ID" value="PZW37952.1"/>
    <property type="molecule type" value="Genomic_DNA"/>
</dbReference>
<dbReference type="InterPro" id="IPR036641">
    <property type="entry name" value="HPT_dom_sf"/>
</dbReference>
<dbReference type="GO" id="GO:0004672">
    <property type="term" value="F:protein kinase activity"/>
    <property type="evidence" value="ECO:0007669"/>
    <property type="project" value="UniProtKB-ARBA"/>
</dbReference>
<evidence type="ECO:0000256" key="1">
    <source>
        <dbReference type="PROSITE-ProRule" id="PRU00110"/>
    </source>
</evidence>
<dbReference type="RefSeq" id="WP_111542007.1">
    <property type="nucleotide sequence ID" value="NZ_QKYV01000009.1"/>
</dbReference>